<dbReference type="InterPro" id="IPR020846">
    <property type="entry name" value="MFS_dom"/>
</dbReference>
<dbReference type="InterPro" id="IPR011701">
    <property type="entry name" value="MFS"/>
</dbReference>
<dbReference type="PANTHER" id="PTHR23513:SF11">
    <property type="entry name" value="STAPHYLOFERRIN A TRANSPORTER"/>
    <property type="match status" value="1"/>
</dbReference>
<feature type="transmembrane region" description="Helical" evidence="6">
    <location>
        <begin position="20"/>
        <end position="42"/>
    </location>
</feature>
<dbReference type="PRINTS" id="PR01988">
    <property type="entry name" value="EXPORTERBACE"/>
</dbReference>
<comment type="subcellular location">
    <subcellularLocation>
        <location evidence="1">Cell membrane</location>
        <topology evidence="1">Multi-pass membrane protein</topology>
    </subcellularLocation>
</comment>
<feature type="transmembrane region" description="Helical" evidence="6">
    <location>
        <begin position="48"/>
        <end position="73"/>
    </location>
</feature>
<evidence type="ECO:0000259" key="7">
    <source>
        <dbReference type="PROSITE" id="PS50850"/>
    </source>
</evidence>
<feature type="transmembrane region" description="Helical" evidence="6">
    <location>
        <begin position="257"/>
        <end position="278"/>
    </location>
</feature>
<evidence type="ECO:0000256" key="1">
    <source>
        <dbReference type="ARBA" id="ARBA00004651"/>
    </source>
</evidence>
<dbReference type="SUPFAM" id="SSF103473">
    <property type="entry name" value="MFS general substrate transporter"/>
    <property type="match status" value="1"/>
</dbReference>
<dbReference type="Gene3D" id="1.20.1250.20">
    <property type="entry name" value="MFS general substrate transporter like domains"/>
    <property type="match status" value="1"/>
</dbReference>
<proteinExistence type="predicted"/>
<keyword evidence="5 6" id="KW-0472">Membrane</keyword>
<evidence type="ECO:0000313" key="8">
    <source>
        <dbReference type="EMBL" id="CAB4657890.1"/>
    </source>
</evidence>
<feature type="transmembrane region" description="Helical" evidence="6">
    <location>
        <begin position="285"/>
        <end position="305"/>
    </location>
</feature>
<feature type="domain" description="Major facilitator superfamily (MFS) profile" evidence="7">
    <location>
        <begin position="15"/>
        <end position="399"/>
    </location>
</feature>
<protein>
    <submittedName>
        <fullName evidence="8">Unannotated protein</fullName>
    </submittedName>
</protein>
<reference evidence="8" key="1">
    <citation type="submission" date="2020-05" db="EMBL/GenBank/DDBJ databases">
        <authorList>
            <person name="Chiriac C."/>
            <person name="Salcher M."/>
            <person name="Ghai R."/>
            <person name="Kavagutti S V."/>
        </authorList>
    </citation>
    <scope>NUCLEOTIDE SEQUENCE</scope>
</reference>
<evidence type="ECO:0000256" key="3">
    <source>
        <dbReference type="ARBA" id="ARBA00022692"/>
    </source>
</evidence>
<dbReference type="InterPro" id="IPR022324">
    <property type="entry name" value="Bacilysin_exporter_BacE_put"/>
</dbReference>
<dbReference type="PANTHER" id="PTHR23513">
    <property type="entry name" value="INTEGRAL MEMBRANE EFFLUX PROTEIN-RELATED"/>
    <property type="match status" value="1"/>
</dbReference>
<gene>
    <name evidence="8" type="ORF">UFOPK2289_00250</name>
    <name evidence="9" type="ORF">UFOPK2822_00696</name>
    <name evidence="10" type="ORF">UFOPK3346_01238</name>
    <name evidence="11" type="ORF">UFOPK3670_00945</name>
    <name evidence="12" type="ORF">UFOPK4308_00977</name>
</gene>
<accession>A0A6J6L7C5</accession>
<dbReference type="PROSITE" id="PS50850">
    <property type="entry name" value="MFS"/>
    <property type="match status" value="1"/>
</dbReference>
<feature type="transmembrane region" description="Helical" evidence="6">
    <location>
        <begin position="222"/>
        <end position="245"/>
    </location>
</feature>
<evidence type="ECO:0000256" key="6">
    <source>
        <dbReference type="SAM" id="Phobius"/>
    </source>
</evidence>
<keyword evidence="3 6" id="KW-0812">Transmembrane</keyword>
<evidence type="ECO:0000256" key="5">
    <source>
        <dbReference type="ARBA" id="ARBA00023136"/>
    </source>
</evidence>
<dbReference type="AlphaFoldDB" id="A0A6J6L7C5"/>
<dbReference type="EMBL" id="CAFBLE010000013">
    <property type="protein sequence ID" value="CAB4874516.1"/>
    <property type="molecule type" value="Genomic_DNA"/>
</dbReference>
<dbReference type="EMBL" id="CAFBQL010000006">
    <property type="protein sequence ID" value="CAB5060063.1"/>
    <property type="molecule type" value="Genomic_DNA"/>
</dbReference>
<name>A0A6J6L7C5_9ZZZZ</name>
<dbReference type="GO" id="GO:0022857">
    <property type="term" value="F:transmembrane transporter activity"/>
    <property type="evidence" value="ECO:0007669"/>
    <property type="project" value="InterPro"/>
</dbReference>
<dbReference type="InterPro" id="IPR036259">
    <property type="entry name" value="MFS_trans_sf"/>
</dbReference>
<dbReference type="EMBL" id="CAFBMV010000006">
    <property type="protein sequence ID" value="CAB4925594.1"/>
    <property type="molecule type" value="Genomic_DNA"/>
</dbReference>
<dbReference type="CDD" id="cd06173">
    <property type="entry name" value="MFS_MefA_like"/>
    <property type="match status" value="1"/>
</dbReference>
<keyword evidence="2" id="KW-1003">Cell membrane</keyword>
<evidence type="ECO:0000313" key="11">
    <source>
        <dbReference type="EMBL" id="CAB4925594.1"/>
    </source>
</evidence>
<dbReference type="GO" id="GO:0005886">
    <property type="term" value="C:plasma membrane"/>
    <property type="evidence" value="ECO:0007669"/>
    <property type="project" value="UniProtKB-SubCell"/>
</dbReference>
<feature type="transmembrane region" description="Helical" evidence="6">
    <location>
        <begin position="377"/>
        <end position="398"/>
    </location>
</feature>
<dbReference type="Pfam" id="PF07690">
    <property type="entry name" value="MFS_1"/>
    <property type="match status" value="1"/>
</dbReference>
<evidence type="ECO:0000313" key="9">
    <source>
        <dbReference type="EMBL" id="CAB4749042.1"/>
    </source>
</evidence>
<evidence type="ECO:0000256" key="2">
    <source>
        <dbReference type="ARBA" id="ARBA00022475"/>
    </source>
</evidence>
<dbReference type="EMBL" id="CAEZWT010000004">
    <property type="protein sequence ID" value="CAB4657890.1"/>
    <property type="molecule type" value="Genomic_DNA"/>
</dbReference>
<evidence type="ECO:0000256" key="4">
    <source>
        <dbReference type="ARBA" id="ARBA00022989"/>
    </source>
</evidence>
<sequence>MKKVFAPGSLLSYKGFRQLWFSGLLVTLGAAAFPIALAVTVLDAGGSATTLGLILAARVLSSVLLGLVGGVWADRLPRKFVMIGADVYRGLLMLGLVFVATPDVPAWALALLVFFMGAGEAFGFPASGAILPSLLPPELLPAGNVMRGIGARIASIIGPGIGGFSVAVIGGRYTFAITAAFFFAGTALLFTIQEKPRGTVEVAPSFLTELREGLRTVWETPWVAGLILMSTLQLMVVLASTTVLLPVITRREFHTNSVFALAEVGFSIGATVSALIAVRYKAKHPGLISVLLWGLFAVVPIALAFPSSRVFVIGAYLLAGFSIGPWEAYWSSAIQREIPQELQGRVFSVDYMGSIALMPLGMALVGPITNVLGETPFLIGAAIFHVLLCALALLVPGVKNLKTPTKQNSSQGEQPHA</sequence>
<keyword evidence="4 6" id="KW-1133">Transmembrane helix</keyword>
<feature type="transmembrane region" description="Helical" evidence="6">
    <location>
        <begin position="175"/>
        <end position="192"/>
    </location>
</feature>
<evidence type="ECO:0000313" key="10">
    <source>
        <dbReference type="EMBL" id="CAB4874516.1"/>
    </source>
</evidence>
<evidence type="ECO:0000313" key="12">
    <source>
        <dbReference type="EMBL" id="CAB5060063.1"/>
    </source>
</evidence>
<dbReference type="EMBL" id="CAEZZC010000007">
    <property type="protein sequence ID" value="CAB4749042.1"/>
    <property type="molecule type" value="Genomic_DNA"/>
</dbReference>
<feature type="transmembrane region" description="Helical" evidence="6">
    <location>
        <begin position="351"/>
        <end position="371"/>
    </location>
</feature>
<feature type="transmembrane region" description="Helical" evidence="6">
    <location>
        <begin position="311"/>
        <end position="330"/>
    </location>
</feature>
<organism evidence="8">
    <name type="scientific">freshwater metagenome</name>
    <dbReference type="NCBI Taxonomy" id="449393"/>
    <lineage>
        <taxon>unclassified sequences</taxon>
        <taxon>metagenomes</taxon>
        <taxon>ecological metagenomes</taxon>
    </lineage>
</organism>